<dbReference type="CDD" id="cd00761">
    <property type="entry name" value="Glyco_tranf_GTA_type"/>
    <property type="match status" value="1"/>
</dbReference>
<dbReference type="InterPro" id="IPR050834">
    <property type="entry name" value="Glycosyltransf_2"/>
</dbReference>
<dbReference type="GO" id="GO:0016740">
    <property type="term" value="F:transferase activity"/>
    <property type="evidence" value="ECO:0007669"/>
    <property type="project" value="UniProtKB-KW"/>
</dbReference>
<organism evidence="2">
    <name type="scientific">Micromonospora carbonacea</name>
    <dbReference type="NCBI Taxonomy" id="47853"/>
    <lineage>
        <taxon>Bacteria</taxon>
        <taxon>Bacillati</taxon>
        <taxon>Actinomycetota</taxon>
        <taxon>Actinomycetes</taxon>
        <taxon>Micromonosporales</taxon>
        <taxon>Micromonosporaceae</taxon>
        <taxon>Micromonospora</taxon>
    </lineage>
</organism>
<dbReference type="InterPro" id="IPR029044">
    <property type="entry name" value="Nucleotide-diphossugar_trans"/>
</dbReference>
<evidence type="ECO:0000259" key="1">
    <source>
        <dbReference type="Pfam" id="PF00535"/>
    </source>
</evidence>
<dbReference type="InterPro" id="IPR001173">
    <property type="entry name" value="Glyco_trans_2-like"/>
</dbReference>
<dbReference type="Gene3D" id="3.90.550.10">
    <property type="entry name" value="Spore Coat Polysaccharide Biosynthesis Protein SpsA, Chain A"/>
    <property type="match status" value="1"/>
</dbReference>
<reference evidence="2" key="1">
    <citation type="submission" date="2020-08" db="EMBL/GenBank/DDBJ databases">
        <title>A bifunctional nitrone conjugated secondary metabolite targeting the ribosome.</title>
        <authorList>
            <person name="Limbrick E.M."/>
            <person name="Graf M."/>
            <person name="Derewacz D.K."/>
            <person name="Nguyen F."/>
            <person name="Spraggins J.M."/>
            <person name="Wieland M."/>
            <person name="Ynigez-Gutierrez A.E."/>
            <person name="Reisman B.J."/>
            <person name="Zinshteyn B."/>
            <person name="McCulloch K."/>
            <person name="Iverson T.M."/>
            <person name="Green R."/>
            <person name="Wilson D.N."/>
            <person name="Bachmann B.O."/>
        </authorList>
    </citation>
    <scope>NUCLEOTIDE SEQUENCE</scope>
    <source>
        <strain evidence="2">Africana</strain>
    </source>
</reference>
<dbReference type="Pfam" id="PF00535">
    <property type="entry name" value="Glycos_transf_2"/>
    <property type="match status" value="1"/>
</dbReference>
<gene>
    <name evidence="2" type="ORF">HZU44_11505</name>
</gene>
<feature type="domain" description="Glycosyltransferase 2-like" evidence="1">
    <location>
        <begin position="3"/>
        <end position="123"/>
    </location>
</feature>
<name>A0A7D5Y789_9ACTN</name>
<sequence>MLSVVIPTYNDAHCLELTLRSLAGQTLPAELFEVIVVKDGRLSGYEGIERHGPGLDLRVETLPQRRGRSGARNAGIALASGATVLFLDSDCYADPQLLARHHAFHAERTGPHVLLGNRHEIDWPHLALLLRDEPIPPDLLAAARHQDIKFAGLDPAEIAGYMQTPWLFAHSNNASLPRDLLTAVGGFNEEFGKRWGWEDLELFYRVYQHLDRHAEAFEYDLGAVSYHLLQHRDQNKYYQEMFENRPVLRRLHPNIDWEFQSMRSSPEVSTKVRYYRAVIEQCVKAGTGRLAPVWPWLARKLPSTGQILLIGTGTGEVPVPQDALTFDYQAPPGSGNYHLVGVNIPAGGGALDRVVSVDFWRCLQWYDLCDFLHEATRAAAQVLLVHTAGAEVPHDAMRTPAEIDYLIRALAPAFQVTVDHAGSGITGITVRRRPAG</sequence>
<dbReference type="PANTHER" id="PTHR43685:SF3">
    <property type="entry name" value="SLR2126 PROTEIN"/>
    <property type="match status" value="1"/>
</dbReference>
<proteinExistence type="predicted"/>
<evidence type="ECO:0000313" key="2">
    <source>
        <dbReference type="EMBL" id="QLK00579.1"/>
    </source>
</evidence>
<dbReference type="EMBL" id="CP058905">
    <property type="protein sequence ID" value="QLK00579.1"/>
    <property type="molecule type" value="Genomic_DNA"/>
</dbReference>
<keyword evidence="2" id="KW-0808">Transferase</keyword>
<dbReference type="SUPFAM" id="SSF53448">
    <property type="entry name" value="Nucleotide-diphospho-sugar transferases"/>
    <property type="match status" value="1"/>
</dbReference>
<dbReference type="AlphaFoldDB" id="A0A7D5Y789"/>
<accession>A0A7D5Y789</accession>
<dbReference type="PANTHER" id="PTHR43685">
    <property type="entry name" value="GLYCOSYLTRANSFERASE"/>
    <property type="match status" value="1"/>
</dbReference>
<protein>
    <submittedName>
        <fullName evidence="2">Glycosyltransferase family 2 protein</fullName>
    </submittedName>
</protein>